<evidence type="ECO:0000256" key="1">
    <source>
        <dbReference type="ARBA" id="ARBA00023002"/>
    </source>
</evidence>
<evidence type="ECO:0000313" key="4">
    <source>
        <dbReference type="EMBL" id="CFX23265.1"/>
    </source>
</evidence>
<dbReference type="InterPro" id="IPR029061">
    <property type="entry name" value="THDP-binding"/>
</dbReference>
<dbReference type="OrthoDB" id="9794954at2"/>
<dbReference type="Pfam" id="PF01855">
    <property type="entry name" value="POR_N"/>
    <property type="match status" value="1"/>
</dbReference>
<dbReference type="Pfam" id="PF17147">
    <property type="entry name" value="PFOR_II"/>
    <property type="match status" value="1"/>
</dbReference>
<dbReference type="Gene3D" id="3.40.50.920">
    <property type="match status" value="1"/>
</dbReference>
<dbReference type="STRING" id="690567.815"/>
<dbReference type="PANTHER" id="PTHR43088:SF1">
    <property type="entry name" value="SUBUNIT OF PYRUVATE:FLAVODOXIN OXIDOREDUCTASE"/>
    <property type="match status" value="1"/>
</dbReference>
<sequence>MQRVIGESKRSFVTGNEAAAWACMAAGADIMFGYPITPQNEIMHYWTRIAPQFEREFLQTEDELSAGFTVCGAVQSGKKAFTATAGPGNVLMQEPFGMAEAMRLPIVGIIQQRGGPSSGTVIYSQQEVTLTTFGGNGEGHRIVYSTATHQEIYDYIVKGFNVAWKHRFPVFILGDGYQAKMREPLEMYDPQDKGIEMVEPYPLLGLGGKIGTDREPSHLCNIYSLEEELYEVVLKFAAEYEALAPQIIEYEERECDQSDIIILAHGVVSRAADDAVKALRAQGIKAGYFRPITLRPFPQQQLRDAIARSGAKKMLIAESAYGQFDRLVKQEIYGETISIENLFMPGVGIIENDIINKVKSIL</sequence>
<dbReference type="Gene3D" id="3.40.50.970">
    <property type="match status" value="1"/>
</dbReference>
<dbReference type="InterPro" id="IPR002880">
    <property type="entry name" value="Pyrv_Fd/Flavodoxin_OxRdtase_N"/>
</dbReference>
<reference evidence="4 5" key="1">
    <citation type="submission" date="2015-03" db="EMBL/GenBank/DDBJ databases">
        <authorList>
            <person name="Murphy D."/>
        </authorList>
    </citation>
    <scope>NUCLEOTIDE SEQUENCE [LARGE SCALE GENOMIC DNA]</scope>
    <source>
        <strain evidence="4 5">OL-4</strain>
    </source>
</reference>
<proteinExistence type="predicted"/>
<keyword evidence="1" id="KW-0560">Oxidoreductase</keyword>
<accession>A0A0E4C822</accession>
<evidence type="ECO:0000313" key="5">
    <source>
        <dbReference type="Proteomes" id="UP000045545"/>
    </source>
</evidence>
<dbReference type="InterPro" id="IPR052368">
    <property type="entry name" value="2-oxoacid_oxidoreductase"/>
</dbReference>
<evidence type="ECO:0000259" key="3">
    <source>
        <dbReference type="Pfam" id="PF17147"/>
    </source>
</evidence>
<dbReference type="InterPro" id="IPR009014">
    <property type="entry name" value="Transketo_C/PFOR_II"/>
</dbReference>
<dbReference type="Proteomes" id="UP000045545">
    <property type="component" value="Unassembled WGS sequence"/>
</dbReference>
<dbReference type="SUPFAM" id="SSF52518">
    <property type="entry name" value="Thiamin diphosphate-binding fold (THDP-binding)"/>
    <property type="match status" value="1"/>
</dbReference>
<gene>
    <name evidence="4" type="ORF">815</name>
</gene>
<dbReference type="AlphaFoldDB" id="A0A0E4C822"/>
<feature type="domain" description="Pyruvate flavodoxin/ferredoxin oxidoreductase pyrimidine binding" evidence="2">
    <location>
        <begin position="22"/>
        <end position="198"/>
    </location>
</feature>
<dbReference type="InterPro" id="IPR033412">
    <property type="entry name" value="PFOR_II"/>
</dbReference>
<dbReference type="SUPFAM" id="SSF52922">
    <property type="entry name" value="TK C-terminal domain-like"/>
    <property type="match status" value="1"/>
</dbReference>
<dbReference type="RefSeq" id="WP_046496131.1">
    <property type="nucleotide sequence ID" value="NZ_CGIH01000012.1"/>
</dbReference>
<feature type="domain" description="Pyruvate:ferredoxin oxidoreductase core" evidence="3">
    <location>
        <begin position="259"/>
        <end position="335"/>
    </location>
</feature>
<organism evidence="4 5">
    <name type="scientific">Syntrophomonas zehnderi OL-4</name>
    <dbReference type="NCBI Taxonomy" id="690567"/>
    <lineage>
        <taxon>Bacteria</taxon>
        <taxon>Bacillati</taxon>
        <taxon>Bacillota</taxon>
        <taxon>Clostridia</taxon>
        <taxon>Eubacteriales</taxon>
        <taxon>Syntrophomonadaceae</taxon>
        <taxon>Syntrophomonas</taxon>
    </lineage>
</organism>
<evidence type="ECO:0000259" key="2">
    <source>
        <dbReference type="Pfam" id="PF01855"/>
    </source>
</evidence>
<keyword evidence="5" id="KW-1185">Reference proteome</keyword>
<dbReference type="GO" id="GO:0016491">
    <property type="term" value="F:oxidoreductase activity"/>
    <property type="evidence" value="ECO:0007669"/>
    <property type="project" value="UniProtKB-KW"/>
</dbReference>
<name>A0A0E4C822_9FIRM</name>
<dbReference type="PANTHER" id="PTHR43088">
    <property type="entry name" value="SUBUNIT OF PYRUVATE:FLAVODOXIN OXIDOREDUCTASE-RELATED"/>
    <property type="match status" value="1"/>
</dbReference>
<dbReference type="EMBL" id="CGIH01000012">
    <property type="protein sequence ID" value="CFX23265.1"/>
    <property type="molecule type" value="Genomic_DNA"/>
</dbReference>
<dbReference type="CDD" id="cd07034">
    <property type="entry name" value="TPP_PYR_PFOR_IOR-alpha_like"/>
    <property type="match status" value="1"/>
</dbReference>
<protein>
    <submittedName>
        <fullName evidence="4">Thiamin diphosphate-binding fold</fullName>
    </submittedName>
</protein>